<feature type="compositionally biased region" description="Polar residues" evidence="1">
    <location>
        <begin position="189"/>
        <end position="204"/>
    </location>
</feature>
<dbReference type="PANTHER" id="PTHR33349:SF1">
    <property type="entry name" value="EMB|CAB62594.1"/>
    <property type="match status" value="1"/>
</dbReference>
<feature type="compositionally biased region" description="Polar residues" evidence="1">
    <location>
        <begin position="387"/>
        <end position="398"/>
    </location>
</feature>
<evidence type="ECO:0000313" key="3">
    <source>
        <dbReference type="EMBL" id="KHN07155.1"/>
    </source>
</evidence>
<dbReference type="Proteomes" id="UP000289340">
    <property type="component" value="Chromosome 13"/>
</dbReference>
<reference evidence="4 5" key="2">
    <citation type="submission" date="2018-09" db="EMBL/GenBank/DDBJ databases">
        <title>A high-quality reference genome of wild soybean provides a powerful tool to mine soybean genomes.</title>
        <authorList>
            <person name="Xie M."/>
            <person name="Chung C.Y.L."/>
            <person name="Li M.-W."/>
            <person name="Wong F.-L."/>
            <person name="Chan T.-F."/>
            <person name="Lam H.-M."/>
        </authorList>
    </citation>
    <scope>NUCLEOTIDE SEQUENCE [LARGE SCALE GENOMIC DNA]</scope>
    <source>
        <strain evidence="5">cv. W05</strain>
        <tissue evidence="4">Hypocotyl of etiolated seedlings</tissue>
    </source>
</reference>
<dbReference type="SMART" id="SM01054">
    <property type="entry name" value="CaM_binding"/>
    <property type="match status" value="1"/>
</dbReference>
<gene>
    <name evidence="4" type="ORF">D0Y65_035843</name>
    <name evidence="3" type="ORF">glysoja_032016</name>
</gene>
<sequence>MANESGELPVTPEVTESPGVEIRGHSDGKASSGTSVEKVVPNYLRASTGSCHDFCKYGRKHAFDSKERCSIPNRATRKQLHHSSEGSVGGTMMSFARLSASVDSTKPTKMSTVKLKQSVDSKTWISDTSETYKRELPTKSFDSQKETGNEVLVNRNKSSLAKVKPSLLPKSHTSPSARQEISSIKEVRSPSNSTSIKVGTPSKSTSRKVEAPPKSTANKMEAPLKSTSNKVGNPSKSTSKVKASSKRTTNMVKTSSQLSSLKGKEMKLSEKHVNSLNSSSVRRKQISSMNSSEGVGGQRYSKIKTEKEVTSSNSKAASKKLMAPSKALLTPRPSLIRVASINSRKHKSLKIASHLKNQRSARKVEHEEHNNNEVEEKTLYVIKMGSENKTSLSDQNASYDDESYLPQLSSPKSSVSSISKSLSQEDQEESEYTTSEFEQDSFSGNHETECIENEETLAAEKKGKPKKGGVVYSKDNDNQMIKLKFRRGKVVENQTEISSPRRLKFRRARVPREKANVNSNVRKSFERNVACDNSNDATTGPEKVVLRHQDMQEKKDAQGLLNNVIEETASKLVEARKSKVKALVGAFETVISLHEKKPSADTVS</sequence>
<dbReference type="GO" id="GO:0005516">
    <property type="term" value="F:calmodulin binding"/>
    <property type="evidence" value="ECO:0007669"/>
    <property type="project" value="InterPro"/>
</dbReference>
<feature type="compositionally biased region" description="Polar residues" evidence="1">
    <location>
        <begin position="432"/>
        <end position="445"/>
    </location>
</feature>
<dbReference type="Proteomes" id="UP000053555">
    <property type="component" value="Unassembled WGS sequence"/>
</dbReference>
<feature type="compositionally biased region" description="Basic and acidic residues" evidence="1">
    <location>
        <begin position="136"/>
        <end position="148"/>
    </location>
</feature>
<dbReference type="EMBL" id="QZWG01000013">
    <property type="protein sequence ID" value="RZB71081.1"/>
    <property type="molecule type" value="Genomic_DNA"/>
</dbReference>
<dbReference type="PANTHER" id="PTHR33349">
    <property type="entry name" value="EMB|CAB62594.1"/>
    <property type="match status" value="1"/>
</dbReference>
<keyword evidence="5" id="KW-1185">Reference proteome</keyword>
<feature type="compositionally biased region" description="Basic and acidic residues" evidence="1">
    <location>
        <begin position="362"/>
        <end position="378"/>
    </location>
</feature>
<feature type="compositionally biased region" description="Polar residues" evidence="1">
    <location>
        <begin position="250"/>
        <end position="260"/>
    </location>
</feature>
<evidence type="ECO:0000313" key="5">
    <source>
        <dbReference type="Proteomes" id="UP000289340"/>
    </source>
</evidence>
<name>A0A0B2PCZ5_GLYSO</name>
<feature type="compositionally biased region" description="Polar residues" evidence="1">
    <location>
        <begin position="171"/>
        <end position="182"/>
    </location>
</feature>
<protein>
    <recommendedName>
        <fullName evidence="2">Calmodulin-binding domain-containing protein</fullName>
    </recommendedName>
</protein>
<reference evidence="3" key="1">
    <citation type="submission" date="2014-07" db="EMBL/GenBank/DDBJ databases">
        <title>Identification of a novel salt tolerance gene in wild soybean by whole-genome sequencing.</title>
        <authorList>
            <person name="Lam H.-M."/>
            <person name="Qi X."/>
            <person name="Li M.-W."/>
            <person name="Liu X."/>
            <person name="Xie M."/>
            <person name="Ni M."/>
            <person name="Xu X."/>
        </authorList>
    </citation>
    <scope>NUCLEOTIDE SEQUENCE [LARGE SCALE GENOMIC DNA]</scope>
    <source>
        <tissue evidence="3">Root</tissue>
    </source>
</reference>
<organism evidence="3">
    <name type="scientific">Glycine soja</name>
    <name type="common">Wild soybean</name>
    <dbReference type="NCBI Taxonomy" id="3848"/>
    <lineage>
        <taxon>Eukaryota</taxon>
        <taxon>Viridiplantae</taxon>
        <taxon>Streptophyta</taxon>
        <taxon>Embryophyta</taxon>
        <taxon>Tracheophyta</taxon>
        <taxon>Spermatophyta</taxon>
        <taxon>Magnoliopsida</taxon>
        <taxon>eudicotyledons</taxon>
        <taxon>Gunneridae</taxon>
        <taxon>Pentapetalae</taxon>
        <taxon>rosids</taxon>
        <taxon>fabids</taxon>
        <taxon>Fabales</taxon>
        <taxon>Fabaceae</taxon>
        <taxon>Papilionoideae</taxon>
        <taxon>50 kb inversion clade</taxon>
        <taxon>NPAAA clade</taxon>
        <taxon>indigoferoid/millettioid clade</taxon>
        <taxon>Phaseoleae</taxon>
        <taxon>Glycine</taxon>
        <taxon>Glycine subgen. Soja</taxon>
    </lineage>
</organism>
<feature type="region of interest" description="Disordered" evidence="1">
    <location>
        <begin position="101"/>
        <end position="120"/>
    </location>
</feature>
<dbReference type="Gramene" id="XM_028342314.1">
    <property type="protein sequence ID" value="XP_028198115.1"/>
    <property type="gene ID" value="LOC114382728"/>
</dbReference>
<proteinExistence type="predicted"/>
<accession>A0A0B2PCZ5</accession>
<feature type="compositionally biased region" description="Basic and acidic residues" evidence="1">
    <location>
        <begin position="262"/>
        <end position="273"/>
    </location>
</feature>
<dbReference type="Pfam" id="PF07839">
    <property type="entry name" value="CaM_binding"/>
    <property type="match status" value="1"/>
</dbReference>
<dbReference type="InterPro" id="IPR012417">
    <property type="entry name" value="CaM-bd_dom_pln"/>
</dbReference>
<feature type="compositionally biased region" description="Low complexity" evidence="1">
    <location>
        <begin position="406"/>
        <end position="424"/>
    </location>
</feature>
<feature type="compositionally biased region" description="Polar residues" evidence="1">
    <location>
        <begin position="225"/>
        <end position="234"/>
    </location>
</feature>
<dbReference type="EMBL" id="KN667267">
    <property type="protein sequence ID" value="KHN07155.1"/>
    <property type="molecule type" value="Genomic_DNA"/>
</dbReference>
<evidence type="ECO:0000256" key="1">
    <source>
        <dbReference type="SAM" id="MobiDB-lite"/>
    </source>
</evidence>
<dbReference type="AlphaFoldDB" id="A0A0B2PCZ5"/>
<feature type="region of interest" description="Disordered" evidence="1">
    <location>
        <begin position="1"/>
        <end position="34"/>
    </location>
</feature>
<feature type="region of interest" description="Disordered" evidence="1">
    <location>
        <begin position="347"/>
        <end position="475"/>
    </location>
</feature>
<evidence type="ECO:0000313" key="4">
    <source>
        <dbReference type="EMBL" id="RZB71081.1"/>
    </source>
</evidence>
<feature type="domain" description="Calmodulin-binding" evidence="2">
    <location>
        <begin position="479"/>
        <end position="592"/>
    </location>
</feature>
<evidence type="ECO:0000259" key="2">
    <source>
        <dbReference type="SMART" id="SM01054"/>
    </source>
</evidence>
<feature type="region of interest" description="Disordered" evidence="1">
    <location>
        <begin position="136"/>
        <end position="325"/>
    </location>
</feature>
<feature type="compositionally biased region" description="Polar residues" evidence="1">
    <location>
        <begin position="274"/>
        <end position="293"/>
    </location>
</feature>
<feature type="compositionally biased region" description="Low complexity" evidence="1">
    <location>
        <begin position="235"/>
        <end position="249"/>
    </location>
</feature>